<evidence type="ECO:0000313" key="4">
    <source>
        <dbReference type="Proteomes" id="UP001476282"/>
    </source>
</evidence>
<keyword evidence="2" id="KW-1133">Transmembrane helix</keyword>
<dbReference type="Proteomes" id="UP001476282">
    <property type="component" value="Unassembled WGS sequence"/>
</dbReference>
<evidence type="ECO:0008006" key="5">
    <source>
        <dbReference type="Google" id="ProtNLM"/>
    </source>
</evidence>
<feature type="compositionally biased region" description="Basic and acidic residues" evidence="1">
    <location>
        <begin position="218"/>
        <end position="227"/>
    </location>
</feature>
<protein>
    <recommendedName>
        <fullName evidence="5">Verru_Chthon cassette protein A</fullName>
    </recommendedName>
</protein>
<comment type="caution">
    <text evidence="3">The sequence shown here is derived from an EMBL/GenBank/DDBJ whole genome shotgun (WGS) entry which is preliminary data.</text>
</comment>
<keyword evidence="2" id="KW-0472">Membrane</keyword>
<accession>A0ABP9UQ72</accession>
<evidence type="ECO:0000256" key="1">
    <source>
        <dbReference type="SAM" id="MobiDB-lite"/>
    </source>
</evidence>
<evidence type="ECO:0000313" key="3">
    <source>
        <dbReference type="EMBL" id="GAA5482159.1"/>
    </source>
</evidence>
<dbReference type="RefSeq" id="WP_353566302.1">
    <property type="nucleotide sequence ID" value="NZ_BAABRI010000006.1"/>
</dbReference>
<proteinExistence type="predicted"/>
<keyword evidence="4" id="KW-1185">Reference proteome</keyword>
<gene>
    <name evidence="3" type="ORF">Hsar01_01376</name>
</gene>
<sequence length="1158" mass="125714">MVDSLSAPSGLRNLPTRRKQRQVPAGFALVVVTLMMVLMSLLAIGLLSLGSVVSRGSRQAESRKVADANARMALMLALNDLQKTLGDDRRITADASLLMGSGTSSRPAAGSAAVGVWESDYSDISENRSGDPPDYSTRRDNNFIQWLVSAPNREVVEDMDYDPSGSSASDPALLFSENLDGFNLQADKVLIGDVNDESGAYAWAVTQNATKAQINVGGDRKRTRNNDGIEAPTRPNLGLSDVMQQPTNGWDTRRARVLSMSQAVLDPAYGLDSSKQGIGSFSYTTSSYGVQADVTRGGLRKDLSLGFELDDSDFTRATLNGVDNPFASQSGPDGERPIFEPITDGSPISIDYAYRVASYTDIYKTGAPPTFNSLRSHYRAYKHLYQSNGDVTAKMRPVDSAYYNDNAPRGTETGIQPVLDRLVMSLNMSIIGGKLYFLITPVITLWNPYNVAIETDGLVAYPWMDVPLFLKWQINGQDANGGAHLSTYIGGKYRGQGEGRQETPFFYFALTQKGDGDTTTPVHLAPGEVRVFKPASNDPVMFTPLAASEAAKFQALTCQMKPAGGSLDSAGGIAVSMAGSFNDGANIKTSFTGRETIGVELRFEVAGDYHYFVSVEDAGRLNGSAQSQWNKVLDAQVHAGTQNNFTFRSPSYPARGLMRAPQMVGALEVYHRTASQGGADRPSSDIVYTVNPQQRYVTGALSGMDTRATGLSPHYESTMRQAADFLALNFQTTPDGTRSYYGETNAPPAGRDHLSFFGIPEQPPLSMGSFQHANIMDTAFGPANSIGNSWASPYVSRNSVRTLLRTASTGERIKPRGLGIYDGSYLINNALWDQYFLSSIGPEVTPGNSPGSGNPWNQTVARVRRDVDEVVKDWVENPLTQPLRNSRNTLYEGDFNDEEVISRLTDKSGFAAAAAHILTEGSFNVNSTNVDAWEAILASLRGETIDFVGGGSEDASRTNPLIRLSPPTGEANDRWDGYRELSDSQIKSLAESIVDEVRARGPFFSLADFVNRRLTNDDQGLKGALQAAIDNAGLNQQASVASFSPAGYPERRNIPDPDTGIGTPGWLTQADVLTSIAPVISVRSDTFTIRAYGEAFGKNQQVEARSCCEAVVQRVPEWVDPTDKPEADIDEITRVNENFGRRFKIVSIRQIPLDLLKS</sequence>
<organism evidence="3 4">
    <name type="scientific">Haloferula sargassicola</name>
    <dbReference type="NCBI Taxonomy" id="490096"/>
    <lineage>
        <taxon>Bacteria</taxon>
        <taxon>Pseudomonadati</taxon>
        <taxon>Verrucomicrobiota</taxon>
        <taxon>Verrucomicrobiia</taxon>
        <taxon>Verrucomicrobiales</taxon>
        <taxon>Verrucomicrobiaceae</taxon>
        <taxon>Haloferula</taxon>
    </lineage>
</organism>
<evidence type="ECO:0000256" key="2">
    <source>
        <dbReference type="SAM" id="Phobius"/>
    </source>
</evidence>
<keyword evidence="2" id="KW-0812">Transmembrane</keyword>
<reference evidence="3 4" key="1">
    <citation type="submission" date="2024-02" db="EMBL/GenBank/DDBJ databases">
        <title>Haloferula sargassicola NBRC 104335.</title>
        <authorList>
            <person name="Ichikawa N."/>
            <person name="Katano-Makiyama Y."/>
            <person name="Hidaka K."/>
        </authorList>
    </citation>
    <scope>NUCLEOTIDE SEQUENCE [LARGE SCALE GENOMIC DNA]</scope>
    <source>
        <strain evidence="3 4">NBRC 104335</strain>
    </source>
</reference>
<name>A0ABP9UQ72_9BACT</name>
<feature type="region of interest" description="Disordered" evidence="1">
    <location>
        <begin position="218"/>
        <end position="239"/>
    </location>
</feature>
<feature type="transmembrane region" description="Helical" evidence="2">
    <location>
        <begin position="27"/>
        <end position="49"/>
    </location>
</feature>
<dbReference type="EMBL" id="BAABRI010000006">
    <property type="protein sequence ID" value="GAA5482159.1"/>
    <property type="molecule type" value="Genomic_DNA"/>
</dbReference>